<sequence>MASLTETMIETVSESQHDFHPTTRIASQALEFDSPLRMSDRGAPPNASFTKLQNGKMVWSEDIGTPEPEWPKSELKQDSIKAVLSPCLDKLGIGSVQDFDLGYFSEGGYNKVFLLVNKSTGTEFIFRICLPVYPWYKTESEVATMEFVRERTEIPVPKVYAFDSSADNELGYEWILMERLSGVRYKDVDDKLDMDSRLAIARKLAEWYTNSRSIGSPILGACT</sequence>
<proteinExistence type="predicted"/>
<evidence type="ECO:0000313" key="1">
    <source>
        <dbReference type="EMBL" id="KAI9901427.1"/>
    </source>
</evidence>
<reference evidence="1" key="1">
    <citation type="submission" date="2022-10" db="EMBL/GenBank/DDBJ databases">
        <title>Complete Genome of Trichothecium roseum strain YXFP-22015, a Plant Pathogen Isolated from Citrus.</title>
        <authorList>
            <person name="Wang Y."/>
            <person name="Zhu L."/>
        </authorList>
    </citation>
    <scope>NUCLEOTIDE SEQUENCE</scope>
    <source>
        <strain evidence="1">YXFP-22015</strain>
    </source>
</reference>
<protein>
    <submittedName>
        <fullName evidence="1">Uncharacterized protein</fullName>
    </submittedName>
</protein>
<accession>A0ACC0V6N2</accession>
<dbReference type="EMBL" id="CM047942">
    <property type="protein sequence ID" value="KAI9901427.1"/>
    <property type="molecule type" value="Genomic_DNA"/>
</dbReference>
<evidence type="ECO:0000313" key="2">
    <source>
        <dbReference type="Proteomes" id="UP001163324"/>
    </source>
</evidence>
<gene>
    <name evidence="1" type="ORF">N3K66_003244</name>
</gene>
<name>A0ACC0V6N2_9HYPO</name>
<organism evidence="1 2">
    <name type="scientific">Trichothecium roseum</name>
    <dbReference type="NCBI Taxonomy" id="47278"/>
    <lineage>
        <taxon>Eukaryota</taxon>
        <taxon>Fungi</taxon>
        <taxon>Dikarya</taxon>
        <taxon>Ascomycota</taxon>
        <taxon>Pezizomycotina</taxon>
        <taxon>Sordariomycetes</taxon>
        <taxon>Hypocreomycetidae</taxon>
        <taxon>Hypocreales</taxon>
        <taxon>Hypocreales incertae sedis</taxon>
        <taxon>Trichothecium</taxon>
    </lineage>
</organism>
<dbReference type="Proteomes" id="UP001163324">
    <property type="component" value="Chromosome 3"/>
</dbReference>
<keyword evidence="2" id="KW-1185">Reference proteome</keyword>
<comment type="caution">
    <text evidence="1">The sequence shown here is derived from an EMBL/GenBank/DDBJ whole genome shotgun (WGS) entry which is preliminary data.</text>
</comment>